<evidence type="ECO:0000313" key="9">
    <source>
        <dbReference type="EMBL" id="MCF6136430.1"/>
    </source>
</evidence>
<dbReference type="InterPro" id="IPR020846">
    <property type="entry name" value="MFS_dom"/>
</dbReference>
<dbReference type="PROSITE" id="PS50850">
    <property type="entry name" value="MFS"/>
    <property type="match status" value="1"/>
</dbReference>
<dbReference type="InterPro" id="IPR010290">
    <property type="entry name" value="TM_effector"/>
</dbReference>
<keyword evidence="2" id="KW-0813">Transport</keyword>
<feature type="transmembrane region" description="Helical" evidence="7">
    <location>
        <begin position="378"/>
        <end position="398"/>
    </location>
</feature>
<sequence length="406" mass="45196">MIKAAFNQAHALKSKSFRQFMLGSFFVRTTDWMDLTLLNWLVYQWTQSPVALGVLNACRLMPIFIFGLQAGVLADRYDRKKVLLISYAGIFISTLLLAYFVFADFSILWLYAVVFGRSLFMTIEVPVRNAFLADLVNGEQLPNAISIQTLIINVARMIGPALAGWLLLHMNAPDLFILIALGTIVVTLALNGMKVTEKKKCVIERSVTSQKTELKETFQYIKENHLIVSILLIAVAPMIFGFPYTTMLPLFVEELMDMGPDGFGLLLSVSSVGAIIATLVLSMKPPRHQGKILVFSALGFGLFLGFFIMFNGNYLLSILLMLSVGFTSQLYRTTSRITLQMQVADQLRGRVLSIALMDRAYIPLGALIIGFVAAEFGALAAGLFMGFGCFITTLLIVWKRPDLWHT</sequence>
<dbReference type="Pfam" id="PF05977">
    <property type="entry name" value="MFS_3"/>
    <property type="match status" value="1"/>
</dbReference>
<evidence type="ECO:0000259" key="8">
    <source>
        <dbReference type="PROSITE" id="PS50850"/>
    </source>
</evidence>
<evidence type="ECO:0000256" key="7">
    <source>
        <dbReference type="SAM" id="Phobius"/>
    </source>
</evidence>
<evidence type="ECO:0000256" key="6">
    <source>
        <dbReference type="ARBA" id="ARBA00023136"/>
    </source>
</evidence>
<feature type="transmembrane region" description="Helical" evidence="7">
    <location>
        <begin position="262"/>
        <end position="280"/>
    </location>
</feature>
<dbReference type="SUPFAM" id="SSF103473">
    <property type="entry name" value="MFS general substrate transporter"/>
    <property type="match status" value="1"/>
</dbReference>
<protein>
    <submittedName>
        <fullName evidence="9">MFS transporter</fullName>
    </submittedName>
</protein>
<evidence type="ECO:0000256" key="2">
    <source>
        <dbReference type="ARBA" id="ARBA00022448"/>
    </source>
</evidence>
<feature type="transmembrane region" description="Helical" evidence="7">
    <location>
        <begin position="82"/>
        <end position="102"/>
    </location>
</feature>
<proteinExistence type="predicted"/>
<comment type="caution">
    <text evidence="9">The sequence shown here is derived from an EMBL/GenBank/DDBJ whole genome shotgun (WGS) entry which is preliminary data.</text>
</comment>
<accession>A0ABS9GXU2</accession>
<dbReference type="Gene3D" id="1.20.1250.20">
    <property type="entry name" value="MFS general substrate transporter like domains"/>
    <property type="match status" value="1"/>
</dbReference>
<feature type="transmembrane region" description="Helical" evidence="7">
    <location>
        <begin position="49"/>
        <end position="70"/>
    </location>
</feature>
<dbReference type="PANTHER" id="PTHR23513:SF11">
    <property type="entry name" value="STAPHYLOFERRIN A TRANSPORTER"/>
    <property type="match status" value="1"/>
</dbReference>
<feature type="transmembrane region" description="Helical" evidence="7">
    <location>
        <begin position="20"/>
        <end position="43"/>
    </location>
</feature>
<dbReference type="CDD" id="cd06173">
    <property type="entry name" value="MFS_MefA_like"/>
    <property type="match status" value="1"/>
</dbReference>
<feature type="domain" description="Major facilitator superfamily (MFS) profile" evidence="8">
    <location>
        <begin position="1"/>
        <end position="404"/>
    </location>
</feature>
<gene>
    <name evidence="9" type="ORF">L2716_01725</name>
</gene>
<keyword evidence="6 7" id="KW-0472">Membrane</keyword>
<comment type="subcellular location">
    <subcellularLocation>
        <location evidence="1">Cell membrane</location>
        <topology evidence="1">Multi-pass membrane protein</topology>
    </subcellularLocation>
</comment>
<reference evidence="9 10" key="1">
    <citation type="submission" date="2022-01" db="EMBL/GenBank/DDBJ databases">
        <title>Alkalihalobacillus sp. EGI L200015, a novel bacterium isolated from a salt lake sediment.</title>
        <authorList>
            <person name="Gao L."/>
            <person name="Fang B.-Z."/>
            <person name="Li W.-J."/>
        </authorList>
    </citation>
    <scope>NUCLEOTIDE SEQUENCE [LARGE SCALE GENOMIC DNA]</scope>
    <source>
        <strain evidence="9 10">KCTC 12718</strain>
    </source>
</reference>
<keyword evidence="4 7" id="KW-0812">Transmembrane</keyword>
<feature type="transmembrane region" description="Helical" evidence="7">
    <location>
        <begin position="351"/>
        <end position="372"/>
    </location>
</feature>
<evidence type="ECO:0000256" key="1">
    <source>
        <dbReference type="ARBA" id="ARBA00004651"/>
    </source>
</evidence>
<feature type="transmembrane region" description="Helical" evidence="7">
    <location>
        <begin position="314"/>
        <end position="331"/>
    </location>
</feature>
<evidence type="ECO:0000313" key="10">
    <source>
        <dbReference type="Proteomes" id="UP001649381"/>
    </source>
</evidence>
<evidence type="ECO:0000256" key="4">
    <source>
        <dbReference type="ARBA" id="ARBA00022692"/>
    </source>
</evidence>
<feature type="transmembrane region" description="Helical" evidence="7">
    <location>
        <begin position="175"/>
        <end position="193"/>
    </location>
</feature>
<dbReference type="InterPro" id="IPR036259">
    <property type="entry name" value="MFS_trans_sf"/>
</dbReference>
<keyword evidence="5 7" id="KW-1133">Transmembrane helix</keyword>
<evidence type="ECO:0000256" key="3">
    <source>
        <dbReference type="ARBA" id="ARBA00022475"/>
    </source>
</evidence>
<dbReference type="RefSeq" id="WP_236331124.1">
    <property type="nucleotide sequence ID" value="NZ_JAKIJS010000001.1"/>
</dbReference>
<feature type="transmembrane region" description="Helical" evidence="7">
    <location>
        <begin position="292"/>
        <end position="308"/>
    </location>
</feature>
<name>A0ABS9GXU2_9BACL</name>
<dbReference type="Proteomes" id="UP001649381">
    <property type="component" value="Unassembled WGS sequence"/>
</dbReference>
<dbReference type="EMBL" id="JAKIJS010000001">
    <property type="protein sequence ID" value="MCF6136430.1"/>
    <property type="molecule type" value="Genomic_DNA"/>
</dbReference>
<keyword evidence="10" id="KW-1185">Reference proteome</keyword>
<feature type="transmembrane region" description="Helical" evidence="7">
    <location>
        <begin position="225"/>
        <end position="242"/>
    </location>
</feature>
<evidence type="ECO:0000256" key="5">
    <source>
        <dbReference type="ARBA" id="ARBA00022989"/>
    </source>
</evidence>
<organism evidence="9 10">
    <name type="scientific">Pseudalkalibacillus berkeleyi</name>
    <dbReference type="NCBI Taxonomy" id="1069813"/>
    <lineage>
        <taxon>Bacteria</taxon>
        <taxon>Bacillati</taxon>
        <taxon>Bacillota</taxon>
        <taxon>Bacilli</taxon>
        <taxon>Bacillales</taxon>
        <taxon>Fictibacillaceae</taxon>
        <taxon>Pseudalkalibacillus</taxon>
    </lineage>
</organism>
<keyword evidence="3" id="KW-1003">Cell membrane</keyword>
<dbReference type="PANTHER" id="PTHR23513">
    <property type="entry name" value="INTEGRAL MEMBRANE EFFLUX PROTEIN-RELATED"/>
    <property type="match status" value="1"/>
</dbReference>